<evidence type="ECO:0000256" key="1">
    <source>
        <dbReference type="SAM" id="MobiDB-lite"/>
    </source>
</evidence>
<feature type="region of interest" description="Disordered" evidence="1">
    <location>
        <begin position="107"/>
        <end position="128"/>
    </location>
</feature>
<dbReference type="AlphaFoldDB" id="A0A3P8BT69"/>
<protein>
    <submittedName>
        <fullName evidence="2">Uncharacterized protein</fullName>
    </submittedName>
</protein>
<dbReference type="Proteomes" id="UP000272942">
    <property type="component" value="Unassembled WGS sequence"/>
</dbReference>
<evidence type="ECO:0000313" key="3">
    <source>
        <dbReference type="Proteomes" id="UP000272942"/>
    </source>
</evidence>
<sequence length="316" mass="33038">MTELHGALSGPSGGATQSDVNVSGPDPSGRRSCSVRPVGGDEMGTLGSRMSLRSLSCASSSGAESYNSYRLLVNQAGASWRELWRTRMLLMDVLRWAEAVAPLAHGNGSTPHDVHTSEPSAVYPSSPAPTVTAPLPPILPTDPVDWNTRFASLLAAALMPRGQDSTTFSPPAQTLVPTPSTVSQPLQHPNPLSSLKMGETLGSMDPMMAAAFAAATAAAATVAIQQQQQQQQQCHPIQPPSMSPLSGSESSPAQTQASRSHLILSPLASSPPMAASVAPGSLNEVFIILSHSRLLPVRSPQVNSLKFESQPSNRLG</sequence>
<keyword evidence="3" id="KW-1185">Reference proteome</keyword>
<gene>
    <name evidence="2" type="ORF">ECPE_LOCUS571</name>
</gene>
<reference evidence="2 3" key="1">
    <citation type="submission" date="2018-11" db="EMBL/GenBank/DDBJ databases">
        <authorList>
            <consortium name="Pathogen Informatics"/>
        </authorList>
    </citation>
    <scope>NUCLEOTIDE SEQUENCE [LARGE SCALE GENOMIC DNA]</scope>
    <source>
        <strain evidence="2 3">Egypt</strain>
    </source>
</reference>
<proteinExistence type="predicted"/>
<feature type="compositionally biased region" description="Low complexity" evidence="1">
    <location>
        <begin position="243"/>
        <end position="252"/>
    </location>
</feature>
<feature type="region of interest" description="Disordered" evidence="1">
    <location>
        <begin position="1"/>
        <end position="47"/>
    </location>
</feature>
<accession>A0A3P8BT69</accession>
<name>A0A3P8BT69_9TREM</name>
<organism evidence="2 3">
    <name type="scientific">Echinostoma caproni</name>
    <dbReference type="NCBI Taxonomy" id="27848"/>
    <lineage>
        <taxon>Eukaryota</taxon>
        <taxon>Metazoa</taxon>
        <taxon>Spiralia</taxon>
        <taxon>Lophotrochozoa</taxon>
        <taxon>Platyhelminthes</taxon>
        <taxon>Trematoda</taxon>
        <taxon>Digenea</taxon>
        <taxon>Plagiorchiida</taxon>
        <taxon>Echinostomata</taxon>
        <taxon>Echinostomatoidea</taxon>
        <taxon>Echinostomatidae</taxon>
        <taxon>Echinostoma</taxon>
    </lineage>
</organism>
<dbReference type="EMBL" id="UZAN01002054">
    <property type="protein sequence ID" value="VDP24451.1"/>
    <property type="molecule type" value="Genomic_DNA"/>
</dbReference>
<feature type="region of interest" description="Disordered" evidence="1">
    <location>
        <begin position="229"/>
        <end position="259"/>
    </location>
</feature>
<feature type="region of interest" description="Disordered" evidence="1">
    <location>
        <begin position="163"/>
        <end position="191"/>
    </location>
</feature>
<evidence type="ECO:0000313" key="2">
    <source>
        <dbReference type="EMBL" id="VDP24451.1"/>
    </source>
</evidence>
<dbReference type="OrthoDB" id="6288893at2759"/>